<evidence type="ECO:0000256" key="1">
    <source>
        <dbReference type="ARBA" id="ARBA00022553"/>
    </source>
</evidence>
<dbReference type="SUPFAM" id="SSF52540">
    <property type="entry name" value="P-loop containing nucleoside triphosphate hydrolases"/>
    <property type="match status" value="2"/>
</dbReference>
<dbReference type="Gene3D" id="3.40.50.300">
    <property type="entry name" value="P-loop containing nucleotide triphosphate hydrolases"/>
    <property type="match status" value="4"/>
</dbReference>
<dbReference type="GO" id="GO:0003677">
    <property type="term" value="F:DNA binding"/>
    <property type="evidence" value="ECO:0007669"/>
    <property type="project" value="InterPro"/>
</dbReference>
<feature type="binding site" evidence="4">
    <location>
        <begin position="708"/>
        <end position="715"/>
    </location>
    <ligand>
        <name>ATP</name>
        <dbReference type="ChEBI" id="CHEBI:30616"/>
    </ligand>
</feature>
<dbReference type="GO" id="GO:0005524">
    <property type="term" value="F:ATP binding"/>
    <property type="evidence" value="ECO:0007669"/>
    <property type="project" value="UniProtKB-UniRule"/>
</dbReference>
<feature type="compositionally biased region" description="Low complexity" evidence="6">
    <location>
        <begin position="191"/>
        <end position="208"/>
    </location>
</feature>
<feature type="transmembrane region" description="Helical" evidence="7">
    <location>
        <begin position="265"/>
        <end position="282"/>
    </location>
</feature>
<sequence>MKLKVTISGSGTERDVVVTADVTATIGSLAERLAGGRSAADGVPLTLRVWAPGRVQARLLNPSATVHESSLRSGCRVEVVAATDRRRGDDVEDAPAALLQVLTGPEAGHEYLLSRGVNLVGRDAMAQVSLADDGQVSRRHAAITVGDTVEVVDLNSANGVAVDGRLVARSFLDPTNVVQLGGTTLRIAPLPGTSATGTVTPTAPGTTPDDTEFSRSPRVEPAYRGKHVTLPEIPVPGEKPRLPVIAILAPIILGGVLFLVTKQPYTLVFIALSPIIMIGTWIDQRVQTRRRKRDERERFEESLRDARGRLAAEREHELEARVAESPDPTAVTAAMRERSTLLWTRKPEHTTFLEVRFGAGTQPSRSTVTLPSKNSGSVDDWNRAEALADEYATVGPVPVVETFERAGAIGVAGTGLAADDVARSLVVQLVGLHSPADLVLTAFAGGATTEQWSWLKWLPHVDSPYSPIRSPGLVRDFAGASALLAELEGLVVTRRAAGIGRGARVRSRIDEDRALDEEHGGAVERLPAVPAVVVLVTAEAPADRARLVALAEEGPDYGVHVLWLAPTLQALPAACRTAVVLDRATGTVTVGFVRSGLSVALDRLDRVDSIEAATVARAVAPLRDSGARVLDETDLPHSVAFLDLYEGDLAGDPAAVVSRWSKNDSLTADWVPGAGRESGGIRAVVGQGPSEPMALDLRVQGPHALVGGTTGSGKSEFLQTWIMGMAAEYAPDRVTFLLVDYKGGAAFAECVGLPHTVGLVTDLTPHLVRRALTSLRAELRYREHLLNERGAKDLVTLEQRGDPAAPPALVIVIDEFAALATEIPEFIDGVIDVAQRGRSLGLHLVMATQRPSGVIKDSLRANTNLRIALRVADPVDSEDVLGVSDAAFFDPGTPGRAAAKTGPGRVVDFQTAYLGGRSDDAVHESDVEVQDLPFGPGSVWPSGVRAPSDTTRKKDIERLATTIARAADARALAVPRKPWLDQLPDTVDLAALPASDGARLVVGTVDVPEAQQQTPFVVDLDVVGNLAVLGAGGTGKSQALRALAVAASAVADRFPVDITGLDFGGGGLSVLEGLPTVGTVISGPDDERITRLLADLSATIADRSTRFAAARAANLTEYRAATGLAEPRILVLVDGMGAFRAEYEFRPGATQVFDQVVGIAATGRALGVHLVMSADRLGAFPTNLQAAVGERVVLRLASELEYHAADVPADVLEDAVPGRALVDDHEVQIGVPGGTADLGRQDAAIVALADGLRARGVVDAQPIRTLPTVVDPAALPVSVAGRPTIGLADDTLAPIGIPTDGLFVVTGPFGSGRSTTMRTLIRSVRSTWPERPAHLIVGRRSSLRDATDWASVSTDGESAETLAAELAAGLEGGVSSGAVEPVVVIENVGDFEGLPAEGQVARLIKAARRAGVFVLAEADTVTAPSAWQLFAELKTARAGIALQPEETDGLTLFRTAFPRVTRSDFPVGRGIMVDSGRITRVQVAHTEDIAVPR</sequence>
<evidence type="ECO:0000256" key="6">
    <source>
        <dbReference type="SAM" id="MobiDB-lite"/>
    </source>
</evidence>
<protein>
    <submittedName>
        <fullName evidence="10">Cell division protein FtsK</fullName>
    </submittedName>
</protein>
<evidence type="ECO:0000313" key="10">
    <source>
        <dbReference type="EMBL" id="GGL05790.1"/>
    </source>
</evidence>
<dbReference type="CDD" id="cd01127">
    <property type="entry name" value="TrwB_TraG_TraD_VirD4"/>
    <property type="match status" value="1"/>
</dbReference>
<feature type="domain" description="FtsK" evidence="9">
    <location>
        <begin position="1013"/>
        <end position="1203"/>
    </location>
</feature>
<keyword evidence="5" id="KW-0175">Coiled coil</keyword>
<dbReference type="InterPro" id="IPR000253">
    <property type="entry name" value="FHA_dom"/>
</dbReference>
<keyword evidence="7" id="KW-0812">Transmembrane</keyword>
<proteinExistence type="predicted"/>
<dbReference type="InterPro" id="IPR003593">
    <property type="entry name" value="AAA+_ATPase"/>
</dbReference>
<evidence type="ECO:0000256" key="3">
    <source>
        <dbReference type="ARBA" id="ARBA00022840"/>
    </source>
</evidence>
<dbReference type="SMART" id="SM00240">
    <property type="entry name" value="FHA"/>
    <property type="match status" value="1"/>
</dbReference>
<dbReference type="SUPFAM" id="SSF49879">
    <property type="entry name" value="SMAD/FHA domain"/>
    <property type="match status" value="1"/>
</dbReference>
<dbReference type="CDD" id="cd00060">
    <property type="entry name" value="FHA"/>
    <property type="match status" value="1"/>
</dbReference>
<evidence type="ECO:0000259" key="8">
    <source>
        <dbReference type="PROSITE" id="PS50006"/>
    </source>
</evidence>
<dbReference type="Proteomes" id="UP000648535">
    <property type="component" value="Unassembled WGS sequence"/>
</dbReference>
<dbReference type="EMBL" id="BMOI01000011">
    <property type="protein sequence ID" value="GGL05790.1"/>
    <property type="molecule type" value="Genomic_DNA"/>
</dbReference>
<keyword evidence="10" id="KW-0131">Cell cycle</keyword>
<evidence type="ECO:0000259" key="9">
    <source>
        <dbReference type="PROSITE" id="PS50901"/>
    </source>
</evidence>
<evidence type="ECO:0000313" key="11">
    <source>
        <dbReference type="Proteomes" id="UP000648535"/>
    </source>
</evidence>
<dbReference type="InterPro" id="IPR008984">
    <property type="entry name" value="SMAD_FHA_dom_sf"/>
</dbReference>
<dbReference type="InterPro" id="IPR027417">
    <property type="entry name" value="P-loop_NTPase"/>
</dbReference>
<dbReference type="InterPro" id="IPR032030">
    <property type="entry name" value="YscD_cytoplasmic_dom"/>
</dbReference>
<feature type="transmembrane region" description="Helical" evidence="7">
    <location>
        <begin position="242"/>
        <end position="260"/>
    </location>
</feature>
<gene>
    <name evidence="10" type="ORF">GCM10009769_25010</name>
</gene>
<keyword evidence="3 4" id="KW-0067">ATP-binding</keyword>
<evidence type="ECO:0000256" key="4">
    <source>
        <dbReference type="PROSITE-ProRule" id="PRU00289"/>
    </source>
</evidence>
<dbReference type="PANTHER" id="PTHR22683:SF1">
    <property type="entry name" value="TYPE VII SECRETION SYSTEM PROTEIN ESSC"/>
    <property type="match status" value="1"/>
</dbReference>
<keyword evidence="2 4" id="KW-0547">Nucleotide-binding</keyword>
<dbReference type="Pfam" id="PF16697">
    <property type="entry name" value="Yop-YscD_cpl"/>
    <property type="match status" value="1"/>
</dbReference>
<dbReference type="Pfam" id="PF01580">
    <property type="entry name" value="FtsK_SpoIIIE"/>
    <property type="match status" value="2"/>
</dbReference>
<keyword evidence="7" id="KW-1133">Transmembrane helix</keyword>
<comment type="caution">
    <text evidence="10">The sequence shown here is derived from an EMBL/GenBank/DDBJ whole genome shotgun (WGS) entry which is preliminary data.</text>
</comment>
<dbReference type="InterPro" id="IPR002543">
    <property type="entry name" value="FtsK_dom"/>
</dbReference>
<dbReference type="SMART" id="SM00382">
    <property type="entry name" value="AAA"/>
    <property type="match status" value="3"/>
</dbReference>
<reference evidence="10" key="1">
    <citation type="journal article" date="2014" name="Int. J. Syst. Evol. Microbiol.">
        <title>Complete genome sequence of Corynebacterium casei LMG S-19264T (=DSM 44701T), isolated from a smear-ripened cheese.</title>
        <authorList>
            <consortium name="US DOE Joint Genome Institute (JGI-PGF)"/>
            <person name="Walter F."/>
            <person name="Albersmeier A."/>
            <person name="Kalinowski J."/>
            <person name="Ruckert C."/>
        </authorList>
    </citation>
    <scope>NUCLEOTIDE SEQUENCE</scope>
    <source>
        <strain evidence="10">JCM 1480</strain>
    </source>
</reference>
<name>A0A8H9GDQ0_9MICO</name>
<keyword evidence="7" id="KW-0472">Membrane</keyword>
<organism evidence="10 11">
    <name type="scientific">Curtobacterium luteum</name>
    <dbReference type="NCBI Taxonomy" id="33881"/>
    <lineage>
        <taxon>Bacteria</taxon>
        <taxon>Bacillati</taxon>
        <taxon>Actinomycetota</taxon>
        <taxon>Actinomycetes</taxon>
        <taxon>Micrococcales</taxon>
        <taxon>Microbacteriaceae</taxon>
        <taxon>Curtobacterium</taxon>
    </lineage>
</organism>
<evidence type="ECO:0000256" key="2">
    <source>
        <dbReference type="ARBA" id="ARBA00022741"/>
    </source>
</evidence>
<reference evidence="10" key="2">
    <citation type="submission" date="2020-09" db="EMBL/GenBank/DDBJ databases">
        <authorList>
            <person name="Sun Q."/>
            <person name="Ohkuma M."/>
        </authorList>
    </citation>
    <scope>NUCLEOTIDE SEQUENCE</scope>
    <source>
        <strain evidence="10">JCM 1480</strain>
    </source>
</reference>
<feature type="binding site" evidence="4">
    <location>
        <begin position="1030"/>
        <end position="1037"/>
    </location>
    <ligand>
        <name>ATP</name>
        <dbReference type="ChEBI" id="CHEBI:30616"/>
    </ligand>
</feature>
<dbReference type="InterPro" id="IPR050206">
    <property type="entry name" value="FtsK/SpoIIIE/SftA"/>
</dbReference>
<dbReference type="PANTHER" id="PTHR22683">
    <property type="entry name" value="SPORULATION PROTEIN RELATED"/>
    <property type="match status" value="1"/>
</dbReference>
<keyword evidence="10" id="KW-0132">Cell division</keyword>
<dbReference type="PROSITE" id="PS50006">
    <property type="entry name" value="FHA_DOMAIN"/>
    <property type="match status" value="1"/>
</dbReference>
<feature type="coiled-coil region" evidence="5">
    <location>
        <begin position="289"/>
        <end position="316"/>
    </location>
</feature>
<feature type="domain" description="FHA" evidence="8">
    <location>
        <begin position="118"/>
        <end position="167"/>
    </location>
</feature>
<evidence type="ECO:0000256" key="5">
    <source>
        <dbReference type="SAM" id="Coils"/>
    </source>
</evidence>
<evidence type="ECO:0000256" key="7">
    <source>
        <dbReference type="SAM" id="Phobius"/>
    </source>
</evidence>
<accession>A0A8H9GDQ0</accession>
<feature type="region of interest" description="Disordered" evidence="6">
    <location>
        <begin position="191"/>
        <end position="217"/>
    </location>
</feature>
<dbReference type="PROSITE" id="PS50901">
    <property type="entry name" value="FTSK"/>
    <property type="match status" value="2"/>
</dbReference>
<keyword evidence="1" id="KW-0597">Phosphoprotein</keyword>
<feature type="domain" description="FtsK" evidence="9">
    <location>
        <begin position="690"/>
        <end position="878"/>
    </location>
</feature>
<dbReference type="Gene3D" id="2.60.200.20">
    <property type="match status" value="1"/>
</dbReference>
<dbReference type="GO" id="GO:0051301">
    <property type="term" value="P:cell division"/>
    <property type="evidence" value="ECO:0007669"/>
    <property type="project" value="UniProtKB-KW"/>
</dbReference>